<dbReference type="AlphaFoldDB" id="A0A1I1AGE7"/>
<proteinExistence type="predicted"/>
<evidence type="ECO:0000313" key="2">
    <source>
        <dbReference type="Proteomes" id="UP000198642"/>
    </source>
</evidence>
<dbReference type="Pfam" id="PF11553">
    <property type="entry name" value="DUF3231"/>
    <property type="match status" value="1"/>
</dbReference>
<gene>
    <name evidence="1" type="ORF">SAMN04488072_11956</name>
</gene>
<dbReference type="EMBL" id="FOJW01000019">
    <property type="protein sequence ID" value="SFB36446.1"/>
    <property type="molecule type" value="Genomic_DNA"/>
</dbReference>
<accession>A0A1I1AGE7</accession>
<dbReference type="OrthoDB" id="2924544at2"/>
<organism evidence="1 2">
    <name type="scientific">Lentibacillus halodurans</name>
    <dbReference type="NCBI Taxonomy" id="237679"/>
    <lineage>
        <taxon>Bacteria</taxon>
        <taxon>Bacillati</taxon>
        <taxon>Bacillota</taxon>
        <taxon>Bacilli</taxon>
        <taxon>Bacillales</taxon>
        <taxon>Bacillaceae</taxon>
        <taxon>Lentibacillus</taxon>
    </lineage>
</organism>
<reference evidence="1 2" key="1">
    <citation type="submission" date="2016-10" db="EMBL/GenBank/DDBJ databases">
        <authorList>
            <person name="de Groot N.N."/>
        </authorList>
    </citation>
    <scope>NUCLEOTIDE SEQUENCE [LARGE SCALE GENOMIC DNA]</scope>
    <source>
        <strain evidence="1 2">CGMCC 1.3702</strain>
    </source>
</reference>
<dbReference type="Proteomes" id="UP000198642">
    <property type="component" value="Unassembled WGS sequence"/>
</dbReference>
<dbReference type="Gene3D" id="1.20.1260.10">
    <property type="match status" value="1"/>
</dbReference>
<dbReference type="InterPro" id="IPR021617">
    <property type="entry name" value="DUF3231"/>
</dbReference>
<sequence length="55" mass="6441">MDQTQHNPRLNSSEFSQLWTSYMQDSMTICTTKYFMQIVDDADIRPVIQQALTLV</sequence>
<protein>
    <submittedName>
        <fullName evidence="1">Uncharacterized protein</fullName>
    </submittedName>
</protein>
<dbReference type="InterPro" id="IPR012347">
    <property type="entry name" value="Ferritin-like"/>
</dbReference>
<keyword evidence="2" id="KW-1185">Reference proteome</keyword>
<evidence type="ECO:0000313" key="1">
    <source>
        <dbReference type="EMBL" id="SFB36446.1"/>
    </source>
</evidence>
<name>A0A1I1AGE7_9BACI</name>